<comment type="caution">
    <text evidence="2">The sequence shown here is derived from an EMBL/GenBank/DDBJ whole genome shotgun (WGS) entry which is preliminary data.</text>
</comment>
<feature type="region of interest" description="Disordered" evidence="1">
    <location>
        <begin position="74"/>
        <end position="155"/>
    </location>
</feature>
<dbReference type="EMBL" id="MOEC01000060">
    <property type="protein sequence ID" value="OIS90317.1"/>
    <property type="molecule type" value="Genomic_DNA"/>
</dbReference>
<feature type="compositionally biased region" description="Acidic residues" evidence="1">
    <location>
        <begin position="106"/>
        <end position="116"/>
    </location>
</feature>
<evidence type="ECO:0000313" key="3">
    <source>
        <dbReference type="Proteomes" id="UP000182985"/>
    </source>
</evidence>
<protein>
    <submittedName>
        <fullName evidence="2">Uncharacterized protein</fullName>
    </submittedName>
</protein>
<evidence type="ECO:0000313" key="2">
    <source>
        <dbReference type="EMBL" id="OIS90317.1"/>
    </source>
</evidence>
<dbReference type="Proteomes" id="UP000182985">
    <property type="component" value="Unassembled WGS sequence"/>
</dbReference>
<dbReference type="AlphaFoldDB" id="A0A1J6HB33"/>
<keyword evidence="3" id="KW-1185">Reference proteome</keyword>
<sequence>MPTVELNDAIKELFDSIPGNTKAAKLRAMMPEIDRRIREGVDHQAIVDTLNEHGFNMTLNTFRSNLFRYRKREGLLKTSPRGGIDKSPVRSPVPKADGNSQVTSGELDDTTPDDEPATNSEKLEQLFSAKSRGDLGDKYLNQSRLNLGKKRSPKE</sequence>
<reference evidence="2 3" key="1">
    <citation type="submission" date="2016-10" db="EMBL/GenBank/DDBJ databases">
        <title>The Draft Genome Sequence of the Potato Rhizosphere Bacteria Ochrobactrum sp. IPA7.2.</title>
        <authorList>
            <person name="Gogoleva N.E."/>
            <person name="Khlopko Y.A."/>
            <person name="Burygin G.L."/>
            <person name="Plotnikov A.O."/>
        </authorList>
    </citation>
    <scope>NUCLEOTIDE SEQUENCE [LARGE SCALE GENOMIC DNA]</scope>
    <source>
        <strain evidence="2 3">IPA7.2</strain>
    </source>
</reference>
<organism evidence="2 3">
    <name type="scientific">Brucella cytisi</name>
    <dbReference type="NCBI Taxonomy" id="407152"/>
    <lineage>
        <taxon>Bacteria</taxon>
        <taxon>Pseudomonadati</taxon>
        <taxon>Pseudomonadota</taxon>
        <taxon>Alphaproteobacteria</taxon>
        <taxon>Hyphomicrobiales</taxon>
        <taxon>Brucellaceae</taxon>
        <taxon>Brucella/Ochrobactrum group</taxon>
        <taxon>Brucella</taxon>
    </lineage>
</organism>
<proteinExistence type="predicted"/>
<gene>
    <name evidence="2" type="ORF">BLA27_27390</name>
</gene>
<evidence type="ECO:0000256" key="1">
    <source>
        <dbReference type="SAM" id="MobiDB-lite"/>
    </source>
</evidence>
<name>A0A1J6HB33_9HYPH</name>
<accession>A0A1J6HB33</accession>